<dbReference type="SUPFAM" id="SSF52540">
    <property type="entry name" value="P-loop containing nucleoside triphosphate hydrolases"/>
    <property type="match status" value="1"/>
</dbReference>
<dbReference type="InterPro" id="IPR027417">
    <property type="entry name" value="P-loop_NTPase"/>
</dbReference>
<reference evidence="3" key="1">
    <citation type="submission" date="2020-03" db="EMBL/GenBank/DDBJ databases">
        <title>A high-quality chromosome-level genome assembly of a woody plant with both climbing and erect habits, Rhamnella rubrinervis.</title>
        <authorList>
            <person name="Lu Z."/>
            <person name="Yang Y."/>
            <person name="Zhu X."/>
            <person name="Sun Y."/>
        </authorList>
    </citation>
    <scope>NUCLEOTIDE SEQUENCE</scope>
    <source>
        <strain evidence="3">BYM</strain>
        <tissue evidence="3">Leaf</tissue>
    </source>
</reference>
<gene>
    <name evidence="3" type="ORF">FNV43_RR20330</name>
</gene>
<dbReference type="GO" id="GO:0006952">
    <property type="term" value="P:defense response"/>
    <property type="evidence" value="ECO:0007669"/>
    <property type="project" value="UniProtKB-KW"/>
</dbReference>
<dbReference type="PANTHER" id="PTHR36766:SF44">
    <property type="entry name" value="NBS-CODING RESISTANCE GENE ANALOG"/>
    <property type="match status" value="1"/>
</dbReference>
<evidence type="ECO:0000259" key="2">
    <source>
        <dbReference type="Pfam" id="PF00931"/>
    </source>
</evidence>
<dbReference type="Gene3D" id="1.10.8.430">
    <property type="entry name" value="Helical domain of apoptotic protease-activating factors"/>
    <property type="match status" value="1"/>
</dbReference>
<dbReference type="PANTHER" id="PTHR36766">
    <property type="entry name" value="PLANT BROAD-SPECTRUM MILDEW RESISTANCE PROTEIN RPW8"/>
    <property type="match status" value="1"/>
</dbReference>
<sequence length="143" mass="16305">MYRQRCRRVWDEIRVAFPDESKGSRILVTTRGGVIARHASPTPPHVLEPLNKNESWELLQKKAFQRGEWRSHHNLEEIGKELARSCGGLPLSIVLLGGILATKEKSHHVWSDSLGMSIHISLMRRGRHSETKLQPSAREFPAK</sequence>
<dbReference type="OrthoDB" id="1935686at2759"/>
<keyword evidence="1" id="KW-0611">Plant defense</keyword>
<proteinExistence type="predicted"/>
<dbReference type="GO" id="GO:0043531">
    <property type="term" value="F:ADP binding"/>
    <property type="evidence" value="ECO:0007669"/>
    <property type="project" value="InterPro"/>
</dbReference>
<feature type="domain" description="NB-ARC" evidence="2">
    <location>
        <begin position="9"/>
        <end position="66"/>
    </location>
</feature>
<evidence type="ECO:0000256" key="1">
    <source>
        <dbReference type="ARBA" id="ARBA00022821"/>
    </source>
</evidence>
<evidence type="ECO:0000313" key="3">
    <source>
        <dbReference type="EMBL" id="KAF3437574.1"/>
    </source>
</evidence>
<accession>A0A8K0GTA3</accession>
<evidence type="ECO:0000313" key="4">
    <source>
        <dbReference type="Proteomes" id="UP000796880"/>
    </source>
</evidence>
<dbReference type="InterPro" id="IPR042197">
    <property type="entry name" value="Apaf_helical"/>
</dbReference>
<dbReference type="AlphaFoldDB" id="A0A8K0GTA3"/>
<dbReference type="Pfam" id="PF00931">
    <property type="entry name" value="NB-ARC"/>
    <property type="match status" value="1"/>
</dbReference>
<dbReference type="Proteomes" id="UP000796880">
    <property type="component" value="Unassembled WGS sequence"/>
</dbReference>
<dbReference type="InterPro" id="IPR002182">
    <property type="entry name" value="NB-ARC"/>
</dbReference>
<comment type="caution">
    <text evidence="3">The sequence shown here is derived from an EMBL/GenBank/DDBJ whole genome shotgun (WGS) entry which is preliminary data.</text>
</comment>
<organism evidence="3 4">
    <name type="scientific">Rhamnella rubrinervis</name>
    <dbReference type="NCBI Taxonomy" id="2594499"/>
    <lineage>
        <taxon>Eukaryota</taxon>
        <taxon>Viridiplantae</taxon>
        <taxon>Streptophyta</taxon>
        <taxon>Embryophyta</taxon>
        <taxon>Tracheophyta</taxon>
        <taxon>Spermatophyta</taxon>
        <taxon>Magnoliopsida</taxon>
        <taxon>eudicotyledons</taxon>
        <taxon>Gunneridae</taxon>
        <taxon>Pentapetalae</taxon>
        <taxon>rosids</taxon>
        <taxon>fabids</taxon>
        <taxon>Rosales</taxon>
        <taxon>Rhamnaceae</taxon>
        <taxon>rhamnoid group</taxon>
        <taxon>Rhamneae</taxon>
        <taxon>Rhamnella</taxon>
    </lineage>
</organism>
<name>A0A8K0GTA3_9ROSA</name>
<protein>
    <recommendedName>
        <fullName evidence="2">NB-ARC domain-containing protein</fullName>
    </recommendedName>
</protein>
<keyword evidence="4" id="KW-1185">Reference proteome</keyword>
<dbReference type="EMBL" id="VOIH02000009">
    <property type="protein sequence ID" value="KAF3437574.1"/>
    <property type="molecule type" value="Genomic_DNA"/>
</dbReference>